<dbReference type="Gene3D" id="2.102.10.10">
    <property type="entry name" value="Rieske [2Fe-2S] iron-sulphur domain"/>
    <property type="match status" value="1"/>
</dbReference>
<keyword evidence="7" id="KW-0223">Dioxygenase</keyword>
<dbReference type="InterPro" id="IPR044043">
    <property type="entry name" value="VanA_C_cat"/>
</dbReference>
<evidence type="ECO:0000313" key="7">
    <source>
        <dbReference type="EMBL" id="RJF86759.1"/>
    </source>
</evidence>
<dbReference type="EMBL" id="QYUK01000011">
    <property type="protein sequence ID" value="RJF86759.1"/>
    <property type="molecule type" value="Genomic_DNA"/>
</dbReference>
<reference evidence="7 8" key="1">
    <citation type="submission" date="2018-09" db="EMBL/GenBank/DDBJ databases">
        <authorList>
            <person name="Zhu H."/>
        </authorList>
    </citation>
    <scope>NUCLEOTIDE SEQUENCE [LARGE SCALE GENOMIC DNA]</scope>
    <source>
        <strain evidence="7 8">K1W22B-8</strain>
    </source>
</reference>
<sequence length="347" mass="38894">MYLRNAAWYVAAWGHEITRELHATQILGDRIVLYRTEGGDPVALEDACPHRKLPLSMGRLRGDTLECGYHGLTFDCSGACVKVPGQDNIPARAKVRSYPVADKWGLTWIWMGDPALADPDKIFHVEHYDDPAWGRNTGPMMLFDCNYMLITDNLLDPGHVSWVHLGSFGEAACEDTPLKVDLSEGGVTVSRWMYDRTVAPLYQPLVTFEGRADRLQQYEVRYPSLALIKAVFTPAGQGGPDKELPPDTFIMDSYNFMTPVNERQTRYYWFQMRNVRPDSAETSAFMTKGVQAAFEEDRAILNAVQIGQETKRTANIDLAIDGGPLRFRRTLERKIAAEAAASAQAAE</sequence>
<dbReference type="PANTHER" id="PTHR21266">
    <property type="entry name" value="IRON-SULFUR DOMAIN CONTAINING PROTEIN"/>
    <property type="match status" value="1"/>
</dbReference>
<keyword evidence="4" id="KW-0408">Iron</keyword>
<dbReference type="PROSITE" id="PS51296">
    <property type="entry name" value="RIESKE"/>
    <property type="match status" value="1"/>
</dbReference>
<gene>
    <name evidence="7" type="ORF">D3874_06785</name>
</gene>
<evidence type="ECO:0000256" key="4">
    <source>
        <dbReference type="ARBA" id="ARBA00023004"/>
    </source>
</evidence>
<evidence type="ECO:0000256" key="2">
    <source>
        <dbReference type="ARBA" id="ARBA00022723"/>
    </source>
</evidence>
<dbReference type="Proteomes" id="UP000284605">
    <property type="component" value="Unassembled WGS sequence"/>
</dbReference>
<evidence type="ECO:0000259" key="6">
    <source>
        <dbReference type="PROSITE" id="PS51296"/>
    </source>
</evidence>
<keyword evidence="1" id="KW-0001">2Fe-2S</keyword>
<name>A0A418W9U7_9PROT</name>
<evidence type="ECO:0000256" key="5">
    <source>
        <dbReference type="ARBA" id="ARBA00023014"/>
    </source>
</evidence>
<dbReference type="Pfam" id="PF19112">
    <property type="entry name" value="VanA_C"/>
    <property type="match status" value="1"/>
</dbReference>
<keyword evidence="3" id="KW-0560">Oxidoreductase</keyword>
<dbReference type="InterPro" id="IPR036922">
    <property type="entry name" value="Rieske_2Fe-2S_sf"/>
</dbReference>
<dbReference type="GO" id="GO:0051213">
    <property type="term" value="F:dioxygenase activity"/>
    <property type="evidence" value="ECO:0007669"/>
    <property type="project" value="UniProtKB-KW"/>
</dbReference>
<dbReference type="OrthoDB" id="9800776at2"/>
<keyword evidence="2" id="KW-0479">Metal-binding</keyword>
<comment type="caution">
    <text evidence="7">The sequence shown here is derived from an EMBL/GenBank/DDBJ whole genome shotgun (WGS) entry which is preliminary data.</text>
</comment>
<dbReference type="CDD" id="cd08878">
    <property type="entry name" value="RHO_alpha_C_DMO-like"/>
    <property type="match status" value="1"/>
</dbReference>
<dbReference type="GO" id="GO:0046872">
    <property type="term" value="F:metal ion binding"/>
    <property type="evidence" value="ECO:0007669"/>
    <property type="project" value="UniProtKB-KW"/>
</dbReference>
<accession>A0A418W9U7</accession>
<dbReference type="SUPFAM" id="SSF55961">
    <property type="entry name" value="Bet v1-like"/>
    <property type="match status" value="1"/>
</dbReference>
<evidence type="ECO:0000313" key="8">
    <source>
        <dbReference type="Proteomes" id="UP000284605"/>
    </source>
</evidence>
<evidence type="ECO:0000256" key="1">
    <source>
        <dbReference type="ARBA" id="ARBA00022714"/>
    </source>
</evidence>
<dbReference type="InterPro" id="IPR017941">
    <property type="entry name" value="Rieske_2Fe-2S"/>
</dbReference>
<dbReference type="InterPro" id="IPR050584">
    <property type="entry name" value="Cholesterol_7-desaturase"/>
</dbReference>
<keyword evidence="5" id="KW-0411">Iron-sulfur</keyword>
<protein>
    <submittedName>
        <fullName evidence="7">Aromatic ring-hydroxylating dioxygenase subunit alpha</fullName>
    </submittedName>
</protein>
<dbReference type="AlphaFoldDB" id="A0A418W9U7"/>
<dbReference type="GO" id="GO:0051537">
    <property type="term" value="F:2 iron, 2 sulfur cluster binding"/>
    <property type="evidence" value="ECO:0007669"/>
    <property type="project" value="UniProtKB-KW"/>
</dbReference>
<keyword evidence="8" id="KW-1185">Reference proteome</keyword>
<dbReference type="Pfam" id="PF00355">
    <property type="entry name" value="Rieske"/>
    <property type="match status" value="1"/>
</dbReference>
<organism evidence="7 8">
    <name type="scientific">Oleomonas cavernae</name>
    <dbReference type="NCBI Taxonomy" id="2320859"/>
    <lineage>
        <taxon>Bacteria</taxon>
        <taxon>Pseudomonadati</taxon>
        <taxon>Pseudomonadota</taxon>
        <taxon>Alphaproteobacteria</taxon>
        <taxon>Acetobacterales</taxon>
        <taxon>Acetobacteraceae</taxon>
        <taxon>Oleomonas</taxon>
    </lineage>
</organism>
<dbReference type="Gene3D" id="3.90.380.10">
    <property type="entry name" value="Naphthalene 1,2-dioxygenase Alpha Subunit, Chain A, domain 1"/>
    <property type="match status" value="1"/>
</dbReference>
<feature type="domain" description="Rieske" evidence="6">
    <location>
        <begin position="8"/>
        <end position="109"/>
    </location>
</feature>
<evidence type="ECO:0000256" key="3">
    <source>
        <dbReference type="ARBA" id="ARBA00023002"/>
    </source>
</evidence>
<dbReference type="RefSeq" id="WP_119777403.1">
    <property type="nucleotide sequence ID" value="NZ_QYUK01000011.1"/>
</dbReference>
<dbReference type="PANTHER" id="PTHR21266:SF60">
    <property type="entry name" value="3-KETOSTEROID-9-ALPHA-MONOOXYGENASE, OXYGENASE COMPONENT"/>
    <property type="match status" value="1"/>
</dbReference>
<dbReference type="SUPFAM" id="SSF50022">
    <property type="entry name" value="ISP domain"/>
    <property type="match status" value="1"/>
</dbReference>
<proteinExistence type="predicted"/>